<dbReference type="EMBL" id="SACO01000001">
    <property type="protein sequence ID" value="RVU07902.1"/>
    <property type="molecule type" value="Genomic_DNA"/>
</dbReference>
<reference evidence="2 3" key="1">
    <citation type="submission" date="2019-01" db="EMBL/GenBank/DDBJ databases">
        <authorList>
            <person name="Chen W.-M."/>
        </authorList>
    </citation>
    <scope>NUCLEOTIDE SEQUENCE [LARGE SCALE GENOMIC DNA]</scope>
    <source>
        <strain evidence="2 3">FSY-9</strain>
    </source>
</reference>
<gene>
    <name evidence="2" type="ORF">EOE18_02170</name>
</gene>
<evidence type="ECO:0000313" key="3">
    <source>
        <dbReference type="Proteomes" id="UP000282837"/>
    </source>
</evidence>
<feature type="region of interest" description="Disordered" evidence="1">
    <location>
        <begin position="1"/>
        <end position="24"/>
    </location>
</feature>
<dbReference type="AlphaFoldDB" id="A0A437NDM1"/>
<dbReference type="Proteomes" id="UP000282837">
    <property type="component" value="Unassembled WGS sequence"/>
</dbReference>
<organism evidence="2 3">
    <name type="scientific">Novosphingobium umbonatum</name>
    <dbReference type="NCBI Taxonomy" id="1908524"/>
    <lineage>
        <taxon>Bacteria</taxon>
        <taxon>Pseudomonadati</taxon>
        <taxon>Pseudomonadota</taxon>
        <taxon>Alphaproteobacteria</taxon>
        <taxon>Sphingomonadales</taxon>
        <taxon>Sphingomonadaceae</taxon>
        <taxon>Novosphingobium</taxon>
    </lineage>
</organism>
<keyword evidence="3" id="KW-1185">Reference proteome</keyword>
<protein>
    <recommendedName>
        <fullName evidence="4">LysR family transcriptional regulator</fullName>
    </recommendedName>
</protein>
<accession>A0A437NDM1</accession>
<name>A0A437NDM1_9SPHN</name>
<evidence type="ECO:0000313" key="2">
    <source>
        <dbReference type="EMBL" id="RVU07902.1"/>
    </source>
</evidence>
<sequence>MTAPYDSTAPDLQTSKAKKSRRRVPAFAPVPVRGRRDGWSVGRQAGFMAALARTGSVRAAAEAVGMSRVSAYRLRERAGAESFAAAWDAALYNMGRIEARKVTEAELWLRAMEGLVRPRLSTRLGDAIVWNQDNKSLLRLMRIFARAGGHGLG</sequence>
<evidence type="ECO:0008006" key="4">
    <source>
        <dbReference type="Google" id="ProtNLM"/>
    </source>
</evidence>
<comment type="caution">
    <text evidence="2">The sequence shown here is derived from an EMBL/GenBank/DDBJ whole genome shotgun (WGS) entry which is preliminary data.</text>
</comment>
<proteinExistence type="predicted"/>
<evidence type="ECO:0000256" key="1">
    <source>
        <dbReference type="SAM" id="MobiDB-lite"/>
    </source>
</evidence>